<dbReference type="InterPro" id="IPR011011">
    <property type="entry name" value="Znf_FYVE_PHD"/>
</dbReference>
<feature type="region of interest" description="Disordered" evidence="1">
    <location>
        <begin position="48"/>
        <end position="133"/>
    </location>
</feature>
<evidence type="ECO:0000313" key="2">
    <source>
        <dbReference type="EMBL" id="GBP92766.1"/>
    </source>
</evidence>
<reference evidence="2 3" key="1">
    <citation type="journal article" date="2019" name="Commun. Biol.">
        <title>The bagworm genome reveals a unique fibroin gene that provides high tensile strength.</title>
        <authorList>
            <person name="Kono N."/>
            <person name="Nakamura H."/>
            <person name="Ohtoshi R."/>
            <person name="Tomita M."/>
            <person name="Numata K."/>
            <person name="Arakawa K."/>
        </authorList>
    </citation>
    <scope>NUCLEOTIDE SEQUENCE [LARGE SCALE GENOMIC DNA]</scope>
</reference>
<name>A0A4C1ZWE9_EUMVA</name>
<feature type="compositionally biased region" description="Acidic residues" evidence="1">
    <location>
        <begin position="114"/>
        <end position="127"/>
    </location>
</feature>
<proteinExistence type="predicted"/>
<dbReference type="OrthoDB" id="8191755at2759"/>
<accession>A0A4C1ZWE9</accession>
<feature type="compositionally biased region" description="Basic residues" evidence="1">
    <location>
        <begin position="56"/>
        <end position="68"/>
    </location>
</feature>
<protein>
    <recommendedName>
        <fullName evidence="4">Zinc finger PHD-type domain-containing protein</fullName>
    </recommendedName>
</protein>
<dbReference type="EMBL" id="BGZK01002307">
    <property type="protein sequence ID" value="GBP92766.1"/>
    <property type="molecule type" value="Genomic_DNA"/>
</dbReference>
<feature type="compositionally biased region" description="Basic and acidic residues" evidence="1">
    <location>
        <begin position="78"/>
        <end position="106"/>
    </location>
</feature>
<dbReference type="SUPFAM" id="SSF57903">
    <property type="entry name" value="FYVE/PHD zinc finger"/>
    <property type="match status" value="1"/>
</dbReference>
<keyword evidence="3" id="KW-1185">Reference proteome</keyword>
<evidence type="ECO:0008006" key="4">
    <source>
        <dbReference type="Google" id="ProtNLM"/>
    </source>
</evidence>
<evidence type="ECO:0000313" key="3">
    <source>
        <dbReference type="Proteomes" id="UP000299102"/>
    </source>
</evidence>
<sequence length="189" mass="21426">MWRVLIRKKRRSQPHLKPLNHLQKAKIMVTRKWGQIYQQNLKKKPLHPNILAIPKAKTKSSKRGRRASKANVITSSPYKKDLEHSIKKIQEAKRGRGRGRVNEKPAEGGGGGSEGDENDFANTDDDSDSGHSVQGMLPVNDDAICIFCEAHFTADERGEIWVKCLICHMWAHNDCAGAETDYYICDFCR</sequence>
<dbReference type="Proteomes" id="UP000299102">
    <property type="component" value="Unassembled WGS sequence"/>
</dbReference>
<comment type="caution">
    <text evidence="2">The sequence shown here is derived from an EMBL/GenBank/DDBJ whole genome shotgun (WGS) entry which is preliminary data.</text>
</comment>
<dbReference type="AlphaFoldDB" id="A0A4C1ZWE9"/>
<gene>
    <name evidence="2" type="ORF">EVAR_103646_1</name>
</gene>
<organism evidence="2 3">
    <name type="scientific">Eumeta variegata</name>
    <name type="common">Bagworm moth</name>
    <name type="synonym">Eumeta japonica</name>
    <dbReference type="NCBI Taxonomy" id="151549"/>
    <lineage>
        <taxon>Eukaryota</taxon>
        <taxon>Metazoa</taxon>
        <taxon>Ecdysozoa</taxon>
        <taxon>Arthropoda</taxon>
        <taxon>Hexapoda</taxon>
        <taxon>Insecta</taxon>
        <taxon>Pterygota</taxon>
        <taxon>Neoptera</taxon>
        <taxon>Endopterygota</taxon>
        <taxon>Lepidoptera</taxon>
        <taxon>Glossata</taxon>
        <taxon>Ditrysia</taxon>
        <taxon>Tineoidea</taxon>
        <taxon>Psychidae</taxon>
        <taxon>Oiketicinae</taxon>
        <taxon>Eumeta</taxon>
    </lineage>
</organism>
<evidence type="ECO:0000256" key="1">
    <source>
        <dbReference type="SAM" id="MobiDB-lite"/>
    </source>
</evidence>